<dbReference type="VEuPathDB" id="TriTrypDB:Lsey_0228_0130"/>
<evidence type="ECO:0000256" key="1">
    <source>
        <dbReference type="SAM" id="Coils"/>
    </source>
</evidence>
<evidence type="ECO:0000313" key="3">
    <source>
        <dbReference type="EMBL" id="KPI84837.1"/>
    </source>
</evidence>
<dbReference type="OrthoDB" id="273636at2759"/>
<feature type="region of interest" description="Disordered" evidence="2">
    <location>
        <begin position="895"/>
        <end position="914"/>
    </location>
</feature>
<accession>A0A0N0P4H5</accession>
<feature type="non-terminal residue" evidence="3">
    <location>
        <position position="991"/>
    </location>
</feature>
<organism evidence="3 4">
    <name type="scientific">Leptomonas seymouri</name>
    <dbReference type="NCBI Taxonomy" id="5684"/>
    <lineage>
        <taxon>Eukaryota</taxon>
        <taxon>Discoba</taxon>
        <taxon>Euglenozoa</taxon>
        <taxon>Kinetoplastea</taxon>
        <taxon>Metakinetoplastina</taxon>
        <taxon>Trypanosomatida</taxon>
        <taxon>Trypanosomatidae</taxon>
        <taxon>Leishmaniinae</taxon>
        <taxon>Leptomonas</taxon>
    </lineage>
</organism>
<name>A0A0N0P4H5_LEPSE</name>
<keyword evidence="1" id="KW-0175">Coiled coil</keyword>
<sequence length="991" mass="109706">MSVLDDIVDVPMSITGEMWLCADSGQPITSGAGRGTKHFIRIENHCIIAYTSRKEQANPVKEIQFRSMKRATWFIHQSKPSVLETKTRVKAVVARRGAAKESSQTPYYYLVLEFVRDAAIPANASLSKREHIVLCTDDKQDFDIWKKFTNLYESAPVPGVTRKSQPLEATAQPVGEVVTVDAEEQATLSSDGDCSEQYGRRALELWRNRCVALLNDFAHLSDPSLQVKSGEQFEDINGRTGLDWDARAEAVVRAVERDMRPALKTLPLSSNDDLAWPYLSAVTTAATSVAELAGRGVTVDEMRSQMSHYKVEMEQFQSAAAELGAYIEGRAVSPQSMSPDALRGYLARVQHYAQSRSSQSVAPKSDIGPSMSSATASLTAWSPLDDELERACRTAVQEFTDRINNSSLVLEEESSRQKAVRQERAPLPQRVDLVITVLLDELARARDTTEKLKAALDRSTLSSYPPPILSLEVNELRKTLNRKELELETLQQQQFDESRRTRNISRWFETAVLLYAEAAQEMIRSQYREYMSLRSLFLSAIWGEVIPDSTTAVDTASHVVGSPSEGGAEGRRSELAVISRASSKLVVSAAHLEAVVALEREREAAKGKQHQLEAVITELDALRQERDEEVSNLKTNFLAAKEAWAKDVAVLQAKLASLQSSIPHRSALPLDSNPDSTEVAGSAPLTTTSTALTTFAVHGEVTAKHKLPHIPYYSPAPAMFSIGQEALAQLAANMAVASNESNVDAGVLSQRFQAFYEWANSTIPPLTERSTYEVSLLEMITGVVNNSYAAIQHTSSILDHPSSTSDEGLRDLLSRYQHESTLFTRLCDIIQMRLLVPAAQAPRYNSDCQGNVDPPIEEKIPQLTFPITQSDLDKLDAYFTEMQNHLQAYRLIRSHSNKEHSSSSTEHLQATSEHRDANIEHTTSQEFKLQRQQNLLIYETRLQHYNTVFETVLAALGVDAGAEEPMSAAVERAAEEAAGRARELEASIEAG</sequence>
<feature type="coiled-coil region" evidence="1">
    <location>
        <begin position="595"/>
        <end position="632"/>
    </location>
</feature>
<gene>
    <name evidence="3" type="ORF">ABL78_6121</name>
</gene>
<evidence type="ECO:0000313" key="4">
    <source>
        <dbReference type="Proteomes" id="UP000038009"/>
    </source>
</evidence>
<comment type="caution">
    <text evidence="3">The sequence shown here is derived from an EMBL/GenBank/DDBJ whole genome shotgun (WGS) entry which is preliminary data.</text>
</comment>
<evidence type="ECO:0000256" key="2">
    <source>
        <dbReference type="SAM" id="MobiDB-lite"/>
    </source>
</evidence>
<dbReference type="AlphaFoldDB" id="A0A0N0P4H5"/>
<dbReference type="Proteomes" id="UP000038009">
    <property type="component" value="Unassembled WGS sequence"/>
</dbReference>
<protein>
    <recommendedName>
        <fullName evidence="5">PH domain-containing protein</fullName>
    </recommendedName>
</protein>
<proteinExistence type="predicted"/>
<evidence type="ECO:0008006" key="5">
    <source>
        <dbReference type="Google" id="ProtNLM"/>
    </source>
</evidence>
<dbReference type="EMBL" id="LJSK01000228">
    <property type="protein sequence ID" value="KPI84837.1"/>
    <property type="molecule type" value="Genomic_DNA"/>
</dbReference>
<keyword evidence="4" id="KW-1185">Reference proteome</keyword>
<reference evidence="3 4" key="1">
    <citation type="journal article" date="2015" name="PLoS Pathog.">
        <title>Leptomonas seymouri: Adaptations to the Dixenous Life Cycle Analyzed by Genome Sequencing, Transcriptome Profiling and Co-infection with Leishmania donovani.</title>
        <authorList>
            <person name="Kraeva N."/>
            <person name="Butenko A."/>
            <person name="Hlavacova J."/>
            <person name="Kostygov A."/>
            <person name="Myskova J."/>
            <person name="Grybchuk D."/>
            <person name="Lestinova T."/>
            <person name="Votypka J."/>
            <person name="Volf P."/>
            <person name="Opperdoes F."/>
            <person name="Flegontov P."/>
            <person name="Lukes J."/>
            <person name="Yurchenko V."/>
        </authorList>
    </citation>
    <scope>NUCLEOTIDE SEQUENCE [LARGE SCALE GENOMIC DNA]</scope>
    <source>
        <strain evidence="3 4">ATCC 30220</strain>
    </source>
</reference>